<name>A0A1Z5HV32_9FIRM</name>
<proteinExistence type="predicted"/>
<organism evidence="2 3">
    <name type="scientific">Calderihabitans maritimus</name>
    <dbReference type="NCBI Taxonomy" id="1246530"/>
    <lineage>
        <taxon>Bacteria</taxon>
        <taxon>Bacillati</taxon>
        <taxon>Bacillota</taxon>
        <taxon>Clostridia</taxon>
        <taxon>Neomoorellales</taxon>
        <taxon>Calderihabitantaceae</taxon>
        <taxon>Calderihabitans</taxon>
    </lineage>
</organism>
<protein>
    <recommendedName>
        <fullName evidence="1">PrcB C-terminal domain-containing protein</fullName>
    </recommendedName>
</protein>
<keyword evidence="3" id="KW-1185">Reference proteome</keyword>
<gene>
    <name evidence="2" type="ORF">KKC1_25080</name>
</gene>
<feature type="domain" description="PrcB C-terminal" evidence="1">
    <location>
        <begin position="39"/>
        <end position="96"/>
    </location>
</feature>
<accession>A0A1Z5HV32</accession>
<evidence type="ECO:0000313" key="2">
    <source>
        <dbReference type="EMBL" id="GAW93372.1"/>
    </source>
</evidence>
<evidence type="ECO:0000313" key="3">
    <source>
        <dbReference type="Proteomes" id="UP000197032"/>
    </source>
</evidence>
<sequence>MGQVLVGLEKLPAPQAANWVESLHRSAGVFQKKFGGYRVLLIAAGEKPTGGYDVKVEQVSLQEGKKWVVQVVFTEPKPGQMVTQAITYPYEVVAIPDDGHPIEVHKVEGKILEKLRIQEAE</sequence>
<dbReference type="Proteomes" id="UP000197032">
    <property type="component" value="Unassembled WGS sequence"/>
</dbReference>
<dbReference type="Pfam" id="PF14343">
    <property type="entry name" value="PrcB_C"/>
    <property type="match status" value="1"/>
</dbReference>
<evidence type="ECO:0000259" key="1">
    <source>
        <dbReference type="Pfam" id="PF14343"/>
    </source>
</evidence>
<dbReference type="EMBL" id="BDGJ01000126">
    <property type="protein sequence ID" value="GAW93372.1"/>
    <property type="molecule type" value="Genomic_DNA"/>
</dbReference>
<dbReference type="InterPro" id="IPR025748">
    <property type="entry name" value="PrcB_C_dom"/>
</dbReference>
<reference evidence="3" key="1">
    <citation type="journal article" date="2017" name="Appl. Environ. Microbiol.">
        <title>Genomic analysis of Calderihabitans maritimus KKC1, a thermophilic hydrogenogenic carboxydotrophic bacterium isolated from marine sediment.</title>
        <authorList>
            <person name="Omae K."/>
            <person name="Yoneda Y."/>
            <person name="Fukuyama Y."/>
            <person name="Yoshida T."/>
            <person name="Sako Y."/>
        </authorList>
    </citation>
    <scope>NUCLEOTIDE SEQUENCE [LARGE SCALE GENOMIC DNA]</scope>
    <source>
        <strain evidence="3">KKC1</strain>
    </source>
</reference>
<dbReference type="AlphaFoldDB" id="A0A1Z5HV32"/>
<comment type="caution">
    <text evidence="2">The sequence shown here is derived from an EMBL/GenBank/DDBJ whole genome shotgun (WGS) entry which is preliminary data.</text>
</comment>